<dbReference type="CDD" id="cd00156">
    <property type="entry name" value="REC"/>
    <property type="match status" value="1"/>
</dbReference>
<dbReference type="PhylomeDB" id="A9A5E9"/>
<proteinExistence type="predicted"/>
<gene>
    <name evidence="2" type="ordered locus">Nmar_0452</name>
</gene>
<protein>
    <submittedName>
        <fullName evidence="2">Response regulator receiver protein</fullName>
    </submittedName>
</protein>
<accession>A9A5E9</accession>
<organism evidence="2 3">
    <name type="scientific">Nitrosopumilus maritimus (strain SCM1)</name>
    <dbReference type="NCBI Taxonomy" id="436308"/>
    <lineage>
        <taxon>Archaea</taxon>
        <taxon>Nitrososphaerota</taxon>
        <taxon>Nitrososphaeria</taxon>
        <taxon>Nitrosopumilales</taxon>
        <taxon>Nitrosopumilaceae</taxon>
        <taxon>Nitrosopumilus</taxon>
    </lineage>
</organism>
<name>A9A5E9_NITMS</name>
<dbReference type="AlphaFoldDB" id="A9A5E9"/>
<dbReference type="OrthoDB" id="2830at2157"/>
<dbReference type="InterPro" id="IPR011006">
    <property type="entry name" value="CheY-like_superfamily"/>
</dbReference>
<dbReference type="eggNOG" id="arCOG02391">
    <property type="taxonomic scope" value="Archaea"/>
</dbReference>
<dbReference type="PANTHER" id="PTHR43228">
    <property type="entry name" value="TWO-COMPONENT RESPONSE REGULATOR"/>
    <property type="match status" value="1"/>
</dbReference>
<dbReference type="HOGENOM" id="CLU_000445_69_15_2"/>
<dbReference type="Proteomes" id="UP000000792">
    <property type="component" value="Chromosome"/>
</dbReference>
<dbReference type="GO" id="GO:0000160">
    <property type="term" value="P:phosphorelay signal transduction system"/>
    <property type="evidence" value="ECO:0007669"/>
    <property type="project" value="InterPro"/>
</dbReference>
<dbReference type="KEGG" id="nmr:Nmar_0452"/>
<dbReference type="PANTHER" id="PTHR43228:SF1">
    <property type="entry name" value="TWO-COMPONENT RESPONSE REGULATOR ARR22"/>
    <property type="match status" value="1"/>
</dbReference>
<dbReference type="InParanoid" id="A9A5E9"/>
<dbReference type="Pfam" id="PF00072">
    <property type="entry name" value="Response_reg"/>
    <property type="match status" value="1"/>
</dbReference>
<dbReference type="PROSITE" id="PS50110">
    <property type="entry name" value="RESPONSE_REGULATORY"/>
    <property type="match status" value="1"/>
</dbReference>
<dbReference type="InterPro" id="IPR052048">
    <property type="entry name" value="ST_Response_Regulator"/>
</dbReference>
<evidence type="ECO:0000313" key="2">
    <source>
        <dbReference type="EMBL" id="ABX12348.1"/>
    </source>
</evidence>
<evidence type="ECO:0000259" key="1">
    <source>
        <dbReference type="PROSITE" id="PS50110"/>
    </source>
</evidence>
<dbReference type="SMART" id="SM00448">
    <property type="entry name" value="REC"/>
    <property type="match status" value="1"/>
</dbReference>
<dbReference type="SUPFAM" id="SSF52172">
    <property type="entry name" value="CheY-like"/>
    <property type="match status" value="1"/>
</dbReference>
<evidence type="ECO:0000313" key="3">
    <source>
        <dbReference type="Proteomes" id="UP000000792"/>
    </source>
</evidence>
<dbReference type="EMBL" id="CP000866">
    <property type="protein sequence ID" value="ABX12348.1"/>
    <property type="molecule type" value="Genomic_DNA"/>
</dbReference>
<dbReference type="GeneID" id="5773058"/>
<reference evidence="2 3" key="1">
    <citation type="journal article" date="2010" name="Proc. Natl. Acad. Sci. U.S.A.">
        <title>Nitrosopumilus maritimus genome reveals unique mechanisms for nitrification and autotrophy in globally distributed marine crenarchaea.</title>
        <authorList>
            <person name="Walker C.B."/>
            <person name="de la Torre J.R."/>
            <person name="Klotz M.G."/>
            <person name="Urakawa H."/>
            <person name="Pinel N."/>
            <person name="Arp D.J."/>
            <person name="Brochier-Armanet C."/>
            <person name="Chain P.S."/>
            <person name="Chan P.P."/>
            <person name="Gollabgir A."/>
            <person name="Hemp J."/>
            <person name="Hugler M."/>
            <person name="Karr E.A."/>
            <person name="Konneke M."/>
            <person name="Shin M."/>
            <person name="Lawton T.J."/>
            <person name="Lowe T."/>
            <person name="Martens-Habbena W."/>
            <person name="Sayavedra-Soto L.A."/>
            <person name="Lang D."/>
            <person name="Sievert S.M."/>
            <person name="Rosenzweig A.C."/>
            <person name="Manning G."/>
            <person name="Stahl D.A."/>
        </authorList>
    </citation>
    <scope>NUCLEOTIDE SEQUENCE [LARGE SCALE GENOMIC DNA]</scope>
    <source>
        <strain evidence="2 3">SCM1</strain>
    </source>
</reference>
<dbReference type="RefSeq" id="WP_012214835.1">
    <property type="nucleotide sequence ID" value="NC_010085.1"/>
</dbReference>
<dbReference type="STRING" id="436308.Nmar_0452"/>
<keyword evidence="3" id="KW-1185">Reference proteome</keyword>
<dbReference type="Gene3D" id="3.40.50.2300">
    <property type="match status" value="1"/>
</dbReference>
<dbReference type="InterPro" id="IPR001789">
    <property type="entry name" value="Sig_transdc_resp-reg_receiver"/>
</dbReference>
<sequence>MSDSTKRITGIVVDDEPDIVDVFSEMLEDRGIEVIGKGGNGKEAIDLYFANNPDIVFVDMMMPDGSGFYAIKKIRAKDSKAVIIAVTADVTSLTEEKLKKLKVNGIVYKPIDMDNLMEIVKISQISKISK</sequence>
<feature type="domain" description="Response regulatory" evidence="1">
    <location>
        <begin position="9"/>
        <end position="124"/>
    </location>
</feature>
<dbReference type="EnsemblBacteria" id="ABX12348">
    <property type="protein sequence ID" value="ABX12348"/>
    <property type="gene ID" value="Nmar_0452"/>
</dbReference>